<proteinExistence type="predicted"/>
<dbReference type="RefSeq" id="WP_166331388.1">
    <property type="nucleotide sequence ID" value="NZ_CP049933.1"/>
</dbReference>
<evidence type="ECO:0000313" key="1">
    <source>
        <dbReference type="EMBL" id="QIM19142.1"/>
    </source>
</evidence>
<keyword evidence="2" id="KW-1185">Reference proteome</keyword>
<accession>A0ABX6JY33</accession>
<dbReference type="EMBL" id="CP049933">
    <property type="protein sequence ID" value="QIM19142.1"/>
    <property type="molecule type" value="Genomic_DNA"/>
</dbReference>
<gene>
    <name evidence="1" type="ORF">G7066_12220</name>
</gene>
<sequence>MDRKRAKDTGIRVEVPQGTGESVALDELVNDFLHGDVNGALHALHEPHSEGKPGEPAAPELA</sequence>
<evidence type="ECO:0000313" key="2">
    <source>
        <dbReference type="Proteomes" id="UP000503441"/>
    </source>
</evidence>
<name>A0ABX6JY33_9MICO</name>
<organism evidence="1 2">
    <name type="scientific">Leucobacter coleopterorum</name>
    <dbReference type="NCBI Taxonomy" id="2714933"/>
    <lineage>
        <taxon>Bacteria</taxon>
        <taxon>Bacillati</taxon>
        <taxon>Actinomycetota</taxon>
        <taxon>Actinomycetes</taxon>
        <taxon>Micrococcales</taxon>
        <taxon>Microbacteriaceae</taxon>
        <taxon>Leucobacter</taxon>
    </lineage>
</organism>
<protein>
    <submittedName>
        <fullName evidence="1">Uncharacterized protein</fullName>
    </submittedName>
</protein>
<dbReference type="Proteomes" id="UP000503441">
    <property type="component" value="Chromosome"/>
</dbReference>
<reference evidence="1 2" key="1">
    <citation type="submission" date="2020-03" db="EMBL/GenBank/DDBJ databases">
        <title>Leucobacter sp. nov., isolated from beetles.</title>
        <authorList>
            <person name="Hyun D.-W."/>
            <person name="Bae J.-W."/>
        </authorList>
    </citation>
    <scope>NUCLEOTIDE SEQUENCE [LARGE SCALE GENOMIC DNA]</scope>
    <source>
        <strain evidence="1 2">HDW9A</strain>
    </source>
</reference>